<keyword evidence="6" id="KW-0539">Nucleus</keyword>
<evidence type="ECO:0000256" key="2">
    <source>
        <dbReference type="ARBA" id="ARBA00007515"/>
    </source>
</evidence>
<evidence type="ECO:0000256" key="6">
    <source>
        <dbReference type="ARBA" id="ARBA00023242"/>
    </source>
</evidence>
<name>A0AAD9YXR6_9LECA</name>
<organism evidence="11 12">
    <name type="scientific">Lepraria neglecta</name>
    <dbReference type="NCBI Taxonomy" id="209136"/>
    <lineage>
        <taxon>Eukaryota</taxon>
        <taxon>Fungi</taxon>
        <taxon>Dikarya</taxon>
        <taxon>Ascomycota</taxon>
        <taxon>Pezizomycotina</taxon>
        <taxon>Lecanoromycetes</taxon>
        <taxon>OSLEUM clade</taxon>
        <taxon>Lecanoromycetidae</taxon>
        <taxon>Lecanorales</taxon>
        <taxon>Lecanorineae</taxon>
        <taxon>Stereocaulaceae</taxon>
        <taxon>Lepraria</taxon>
    </lineage>
</organism>
<sequence length="258" mass="28783">MPAPTALLRRPDELAEAEATPLPQDRDDEGDDLLVDATVTAPPTHDLTQSQPLDTEMQIDEEMHPKFPPAKDRPNVHSAETRKVLIPPHRMTPLKSAWPKIYPPLVEHLKLQVRMNLKGRAVEMRTSKHTTDSGALQKGEDFVKAFSLGFDVDDAISLLRLDDLYIETFEIKDVKTLHGEHLGRAVGRIAGKDGKTKFAIENASRTRVVLADQKIHILGGFRNIHIAREAICSLILGSPPGKVYGNLRTVASRMKERF</sequence>
<evidence type="ECO:0000256" key="9">
    <source>
        <dbReference type="SAM" id="MobiDB-lite"/>
    </source>
</evidence>
<dbReference type="InterPro" id="IPR055212">
    <property type="entry name" value="KH-I_PNO1_first"/>
</dbReference>
<dbReference type="SUPFAM" id="SSF54791">
    <property type="entry name" value="Eukaryotic type KH-domain (KH-domain type I)"/>
    <property type="match status" value="1"/>
</dbReference>
<comment type="similarity">
    <text evidence="2">Belongs to the PNO1 family.</text>
</comment>
<dbReference type="CDD" id="cd22392">
    <property type="entry name" value="KH-I_PNO1_rpt2"/>
    <property type="match status" value="1"/>
</dbReference>
<evidence type="ECO:0000256" key="7">
    <source>
        <dbReference type="ARBA" id="ARBA00025554"/>
    </source>
</evidence>
<dbReference type="InterPro" id="IPR004087">
    <property type="entry name" value="KH_dom"/>
</dbReference>
<dbReference type="GO" id="GO:0005730">
    <property type="term" value="C:nucleolus"/>
    <property type="evidence" value="ECO:0007669"/>
    <property type="project" value="UniProtKB-SubCell"/>
</dbReference>
<evidence type="ECO:0000256" key="5">
    <source>
        <dbReference type="ARBA" id="ARBA00022884"/>
    </source>
</evidence>
<comment type="function">
    <text evidence="7">Required for small ribosomal subunit (SSU) synthesis. Has a role in the processing of early nucleolar and late cytoplasmic pre-RNA species.</text>
</comment>
<evidence type="ECO:0000256" key="1">
    <source>
        <dbReference type="ARBA" id="ARBA00004604"/>
    </source>
</evidence>
<reference evidence="11" key="1">
    <citation type="submission" date="2022-11" db="EMBL/GenBank/DDBJ databases">
        <title>Chromosomal genome sequence assembly and mating type (MAT) locus characterization of the leprose asexual lichenized fungus Lepraria neglecta (Nyl.) Erichsen.</title>
        <authorList>
            <person name="Allen J.L."/>
            <person name="Pfeffer B."/>
        </authorList>
    </citation>
    <scope>NUCLEOTIDE SEQUENCE</scope>
    <source>
        <strain evidence="11">Allen 5258</strain>
    </source>
</reference>
<dbReference type="GO" id="GO:0042254">
    <property type="term" value="P:ribosome biogenesis"/>
    <property type="evidence" value="ECO:0007669"/>
    <property type="project" value="UniProtKB-ARBA"/>
</dbReference>
<dbReference type="Pfam" id="PF22891">
    <property type="entry name" value="KH_PNO1_2nd"/>
    <property type="match status" value="1"/>
</dbReference>
<evidence type="ECO:0000256" key="4">
    <source>
        <dbReference type="ARBA" id="ARBA00016042"/>
    </source>
</evidence>
<feature type="region of interest" description="Disordered" evidence="9">
    <location>
        <begin position="1"/>
        <end position="52"/>
    </location>
</feature>
<evidence type="ECO:0000313" key="11">
    <source>
        <dbReference type="EMBL" id="KAK3167945.1"/>
    </source>
</evidence>
<comment type="subcellular location">
    <subcellularLocation>
        <location evidence="1">Nucleus</location>
        <location evidence="1">Nucleolus</location>
    </subcellularLocation>
</comment>
<evidence type="ECO:0000256" key="3">
    <source>
        <dbReference type="ARBA" id="ARBA00011420"/>
    </source>
</evidence>
<dbReference type="FunFam" id="3.30.1370.10:FF:000009">
    <property type="entry name" value="RNA-binding protein PNO1"/>
    <property type="match status" value="1"/>
</dbReference>
<dbReference type="EMBL" id="JASNWA010000010">
    <property type="protein sequence ID" value="KAK3167945.1"/>
    <property type="molecule type" value="Genomic_DNA"/>
</dbReference>
<dbReference type="Gene3D" id="3.30.1370.10">
    <property type="entry name" value="K Homology domain, type 1"/>
    <property type="match status" value="1"/>
</dbReference>
<dbReference type="InterPro" id="IPR036612">
    <property type="entry name" value="KH_dom_type_1_sf"/>
</dbReference>
<comment type="subunit">
    <text evidence="3">Component of the small ribosomal subunit, ribosomal RNA processing complex (SSU RRP complex).</text>
</comment>
<dbReference type="PANTHER" id="PTHR12826">
    <property type="entry name" value="RIBONUCLEASE Y"/>
    <property type="match status" value="1"/>
</dbReference>
<dbReference type="CDD" id="cd22391">
    <property type="entry name" value="KH-I_PNO1_rpt1"/>
    <property type="match status" value="1"/>
</dbReference>
<accession>A0AAD9YXR6</accession>
<dbReference type="InterPro" id="IPR041174">
    <property type="entry name" value="KRR1-like_KH1"/>
</dbReference>
<keyword evidence="12" id="KW-1185">Reference proteome</keyword>
<comment type="caution">
    <text evidence="11">The sequence shown here is derived from an EMBL/GenBank/DDBJ whole genome shotgun (WGS) entry which is preliminary data.</text>
</comment>
<dbReference type="Proteomes" id="UP001276659">
    <property type="component" value="Unassembled WGS sequence"/>
</dbReference>
<dbReference type="SMART" id="SM00322">
    <property type="entry name" value="KH"/>
    <property type="match status" value="1"/>
</dbReference>
<proteinExistence type="inferred from homology"/>
<evidence type="ECO:0000259" key="10">
    <source>
        <dbReference type="SMART" id="SM00322"/>
    </source>
</evidence>
<dbReference type="InterPro" id="IPR055211">
    <property type="entry name" value="KH_PNO1_2nd"/>
</dbReference>
<evidence type="ECO:0000256" key="8">
    <source>
        <dbReference type="ARBA" id="ARBA00071744"/>
    </source>
</evidence>
<dbReference type="AlphaFoldDB" id="A0AAD9YXR6"/>
<protein>
    <recommendedName>
        <fullName evidence="4">Pre-rRNA-processing protein PNO1</fullName>
    </recommendedName>
    <alternativeName>
        <fullName evidence="8">Pre-rRNA-processing protein pno1</fullName>
    </alternativeName>
</protein>
<dbReference type="Pfam" id="PF17903">
    <property type="entry name" value="KH_KRR1_1st"/>
    <property type="match status" value="1"/>
</dbReference>
<dbReference type="PANTHER" id="PTHR12826:SF13">
    <property type="entry name" value="RNA-BINDING PROTEIN PNO1"/>
    <property type="match status" value="1"/>
</dbReference>
<dbReference type="GO" id="GO:0003723">
    <property type="term" value="F:RNA binding"/>
    <property type="evidence" value="ECO:0007669"/>
    <property type="project" value="UniProtKB-KW"/>
</dbReference>
<evidence type="ECO:0000313" key="12">
    <source>
        <dbReference type="Proteomes" id="UP001276659"/>
    </source>
</evidence>
<feature type="domain" description="K Homology" evidence="10">
    <location>
        <begin position="163"/>
        <end position="236"/>
    </location>
</feature>
<keyword evidence="5" id="KW-0694">RNA-binding</keyword>
<gene>
    <name evidence="11" type="primary">PNO1</name>
    <name evidence="11" type="ORF">OEA41_004391</name>
</gene>